<dbReference type="GO" id="GO:0000156">
    <property type="term" value="F:phosphorelay response regulator activity"/>
    <property type="evidence" value="ECO:0007669"/>
    <property type="project" value="InterPro"/>
</dbReference>
<keyword evidence="1" id="KW-0597">Phosphoprotein</keyword>
<comment type="caution">
    <text evidence="4">The sequence shown here is derived from an EMBL/GenBank/DDBJ whole genome shotgun (WGS) entry which is preliminary data.</text>
</comment>
<evidence type="ECO:0000256" key="1">
    <source>
        <dbReference type="PROSITE-ProRule" id="PRU00169"/>
    </source>
</evidence>
<dbReference type="Gene3D" id="3.40.50.2300">
    <property type="match status" value="1"/>
</dbReference>
<name>A0A923PQJ6_9BACT</name>
<evidence type="ECO:0000259" key="2">
    <source>
        <dbReference type="PROSITE" id="PS50110"/>
    </source>
</evidence>
<dbReference type="InterPro" id="IPR007492">
    <property type="entry name" value="LytTR_DNA-bd_dom"/>
</dbReference>
<evidence type="ECO:0000313" key="5">
    <source>
        <dbReference type="Proteomes" id="UP000650081"/>
    </source>
</evidence>
<proteinExistence type="predicted"/>
<dbReference type="PANTHER" id="PTHR37299">
    <property type="entry name" value="TRANSCRIPTIONAL REGULATOR-RELATED"/>
    <property type="match status" value="1"/>
</dbReference>
<sequence length="256" mass="29053">MTPKFNAIVIEDEKSEQDILITLLQKHCPEIKLLGVGSSVGEADELIRNLQPQLVFLDIQLGDETAFTLLSQLEAISFEIIFVTAHDQYALQAFEYMAVDYLLKPIDVNKFIRAVNSAKVKIEGKFIHASMGEMLSHVRTFNRNQHKIALSTSSGYELVPVKDIMYCLADGSYTHFFCVGREPIMVSKNLKHYETLLADYAFSRIHPTALVNLFYVKKIDRSEGGSLVMEDERTLPISKAKRQELEASIKENHRLV</sequence>
<gene>
    <name evidence="4" type="ORF">H9S92_15865</name>
</gene>
<dbReference type="AlphaFoldDB" id="A0A923PQJ6"/>
<feature type="domain" description="HTH LytTR-type" evidence="3">
    <location>
        <begin position="148"/>
        <end position="251"/>
    </location>
</feature>
<dbReference type="InterPro" id="IPR001789">
    <property type="entry name" value="Sig_transdc_resp-reg_receiver"/>
</dbReference>
<dbReference type="SMART" id="SM00448">
    <property type="entry name" value="REC"/>
    <property type="match status" value="1"/>
</dbReference>
<reference evidence="4" key="1">
    <citation type="submission" date="2020-08" db="EMBL/GenBank/DDBJ databases">
        <title>Lewinella bacteria from marine environments.</title>
        <authorList>
            <person name="Zhong Y."/>
        </authorList>
    </citation>
    <scope>NUCLEOTIDE SEQUENCE</scope>
    <source>
        <strain evidence="4">KCTC 42187</strain>
    </source>
</reference>
<dbReference type="EMBL" id="JACSIT010000141">
    <property type="protein sequence ID" value="MBC6995644.1"/>
    <property type="molecule type" value="Genomic_DNA"/>
</dbReference>
<accession>A0A923PQJ6</accession>
<organism evidence="4 5">
    <name type="scientific">Neolewinella lacunae</name>
    <dbReference type="NCBI Taxonomy" id="1517758"/>
    <lineage>
        <taxon>Bacteria</taxon>
        <taxon>Pseudomonadati</taxon>
        <taxon>Bacteroidota</taxon>
        <taxon>Saprospiria</taxon>
        <taxon>Saprospirales</taxon>
        <taxon>Lewinellaceae</taxon>
        <taxon>Neolewinella</taxon>
    </lineage>
</organism>
<dbReference type="PROSITE" id="PS50110">
    <property type="entry name" value="RESPONSE_REGULATORY"/>
    <property type="match status" value="1"/>
</dbReference>
<dbReference type="Proteomes" id="UP000650081">
    <property type="component" value="Unassembled WGS sequence"/>
</dbReference>
<dbReference type="Gene3D" id="2.40.50.1020">
    <property type="entry name" value="LytTr DNA-binding domain"/>
    <property type="match status" value="1"/>
</dbReference>
<evidence type="ECO:0000313" key="4">
    <source>
        <dbReference type="EMBL" id="MBC6995644.1"/>
    </source>
</evidence>
<dbReference type="InterPro" id="IPR011006">
    <property type="entry name" value="CheY-like_superfamily"/>
</dbReference>
<dbReference type="InterPro" id="IPR046947">
    <property type="entry name" value="LytR-like"/>
</dbReference>
<evidence type="ECO:0000259" key="3">
    <source>
        <dbReference type="PROSITE" id="PS50930"/>
    </source>
</evidence>
<feature type="modified residue" description="4-aspartylphosphate" evidence="1">
    <location>
        <position position="58"/>
    </location>
</feature>
<dbReference type="GO" id="GO:0003677">
    <property type="term" value="F:DNA binding"/>
    <property type="evidence" value="ECO:0007669"/>
    <property type="project" value="InterPro"/>
</dbReference>
<dbReference type="Pfam" id="PF00072">
    <property type="entry name" value="Response_reg"/>
    <property type="match status" value="1"/>
</dbReference>
<dbReference type="PANTHER" id="PTHR37299:SF1">
    <property type="entry name" value="STAGE 0 SPORULATION PROTEIN A HOMOLOG"/>
    <property type="match status" value="1"/>
</dbReference>
<dbReference type="SMART" id="SM00850">
    <property type="entry name" value="LytTR"/>
    <property type="match status" value="1"/>
</dbReference>
<dbReference type="RefSeq" id="WP_187467673.1">
    <property type="nucleotide sequence ID" value="NZ_JACSIT010000141.1"/>
</dbReference>
<feature type="domain" description="Response regulatory" evidence="2">
    <location>
        <begin position="6"/>
        <end position="119"/>
    </location>
</feature>
<dbReference type="Pfam" id="PF04397">
    <property type="entry name" value="LytTR"/>
    <property type="match status" value="1"/>
</dbReference>
<dbReference type="PROSITE" id="PS50930">
    <property type="entry name" value="HTH_LYTTR"/>
    <property type="match status" value="1"/>
</dbReference>
<keyword evidence="5" id="KW-1185">Reference proteome</keyword>
<protein>
    <submittedName>
        <fullName evidence="4">Response regulator transcription factor</fullName>
    </submittedName>
</protein>
<dbReference type="SUPFAM" id="SSF52172">
    <property type="entry name" value="CheY-like"/>
    <property type="match status" value="1"/>
</dbReference>